<dbReference type="GO" id="GO:0051082">
    <property type="term" value="F:unfolded protein binding"/>
    <property type="evidence" value="ECO:0007669"/>
    <property type="project" value="InterPro"/>
</dbReference>
<name>A0A2V3WBU2_9BACI</name>
<dbReference type="Proteomes" id="UP000247978">
    <property type="component" value="Unassembled WGS sequence"/>
</dbReference>
<sequence length="85" mass="9642">MDSIDMILSHFTVQSDQLPSHFIMAGDNHSRGVLMQPLPFADKKLISKSDDELVYLSKELEQVNWNNAANIYSHIANIIAENKIE</sequence>
<gene>
    <name evidence="1" type="ORF">DFR56_101413</name>
</gene>
<dbReference type="SUPFAM" id="SSF64397">
    <property type="entry name" value="Hsp33 domain"/>
    <property type="match status" value="1"/>
</dbReference>
<accession>A0A2V3WBU2</accession>
<dbReference type="EMBL" id="QJJQ01000001">
    <property type="protein sequence ID" value="PXW90501.1"/>
    <property type="molecule type" value="Genomic_DNA"/>
</dbReference>
<dbReference type="GO" id="GO:0005737">
    <property type="term" value="C:cytoplasm"/>
    <property type="evidence" value="ECO:0007669"/>
    <property type="project" value="InterPro"/>
</dbReference>
<dbReference type="AlphaFoldDB" id="A0A2V3WBU2"/>
<evidence type="ECO:0000313" key="2">
    <source>
        <dbReference type="Proteomes" id="UP000247978"/>
    </source>
</evidence>
<reference evidence="1 2" key="1">
    <citation type="submission" date="2018-05" db="EMBL/GenBank/DDBJ databases">
        <title>Genomic Encyclopedia of Type Strains, Phase IV (KMG-IV): sequencing the most valuable type-strain genomes for metagenomic binning, comparative biology and taxonomic classification.</title>
        <authorList>
            <person name="Goeker M."/>
        </authorList>
    </citation>
    <scope>NUCLEOTIDE SEQUENCE [LARGE SCALE GENOMIC DNA]</scope>
    <source>
        <strain evidence="1 2">DSM 28556</strain>
    </source>
</reference>
<protein>
    <submittedName>
        <fullName evidence="1">Hsp33 protein</fullName>
    </submittedName>
</protein>
<comment type="caution">
    <text evidence="1">The sequence shown here is derived from an EMBL/GenBank/DDBJ whole genome shotgun (WGS) entry which is preliminary data.</text>
</comment>
<dbReference type="InterPro" id="IPR000397">
    <property type="entry name" value="Heat_shock_Hsp33"/>
</dbReference>
<keyword evidence="2" id="KW-1185">Reference proteome</keyword>
<evidence type="ECO:0000313" key="1">
    <source>
        <dbReference type="EMBL" id="PXW90501.1"/>
    </source>
</evidence>
<organism evidence="1 2">
    <name type="scientific">Pseudogracilibacillus auburnensis</name>
    <dbReference type="NCBI Taxonomy" id="1494959"/>
    <lineage>
        <taxon>Bacteria</taxon>
        <taxon>Bacillati</taxon>
        <taxon>Bacillota</taxon>
        <taxon>Bacilli</taxon>
        <taxon>Bacillales</taxon>
        <taxon>Bacillaceae</taxon>
        <taxon>Pseudogracilibacillus</taxon>
    </lineage>
</organism>
<proteinExistence type="predicted"/>
<dbReference type="Pfam" id="PF01430">
    <property type="entry name" value="HSP33"/>
    <property type="match status" value="1"/>
</dbReference>
<dbReference type="GO" id="GO:0006457">
    <property type="term" value="P:protein folding"/>
    <property type="evidence" value="ECO:0007669"/>
    <property type="project" value="InterPro"/>
</dbReference>
<dbReference type="InterPro" id="IPR016153">
    <property type="entry name" value="Heat_shock_Hsp33_N"/>
</dbReference>